<protein>
    <submittedName>
        <fullName evidence="6">Alpha amylase</fullName>
    </submittedName>
</protein>
<evidence type="ECO:0000259" key="5">
    <source>
        <dbReference type="SMART" id="SM00642"/>
    </source>
</evidence>
<dbReference type="SMART" id="SM00642">
    <property type="entry name" value="Aamy"/>
    <property type="match status" value="1"/>
</dbReference>
<evidence type="ECO:0000313" key="7">
    <source>
        <dbReference type="Proteomes" id="UP001174694"/>
    </source>
</evidence>
<dbReference type="GO" id="GO:0004574">
    <property type="term" value="F:oligo-1,6-glucosidase activity"/>
    <property type="evidence" value="ECO:0007669"/>
    <property type="project" value="TreeGrafter"/>
</dbReference>
<dbReference type="PANTHER" id="PTHR10357">
    <property type="entry name" value="ALPHA-AMYLASE FAMILY MEMBER"/>
    <property type="match status" value="1"/>
</dbReference>
<keyword evidence="7" id="KW-1185">Reference proteome</keyword>
<dbReference type="SUPFAM" id="SSF51445">
    <property type="entry name" value="(Trans)glycosidases"/>
    <property type="match status" value="1"/>
</dbReference>
<keyword evidence="2" id="KW-0378">Hydrolase</keyword>
<comment type="caution">
    <text evidence="6">The sequence shown here is derived from an EMBL/GenBank/DDBJ whole genome shotgun (WGS) entry which is preliminary data.</text>
</comment>
<dbReference type="InterPro" id="IPR006047">
    <property type="entry name" value="GH13_cat_dom"/>
</dbReference>
<gene>
    <name evidence="6" type="ORF">NKR23_g11088</name>
</gene>
<evidence type="ECO:0000256" key="4">
    <source>
        <dbReference type="ARBA" id="ARBA00026248"/>
    </source>
</evidence>
<proteinExistence type="inferred from homology"/>
<dbReference type="AlphaFoldDB" id="A0AA38R1S7"/>
<dbReference type="EMBL" id="JANBVO010000055">
    <property type="protein sequence ID" value="KAJ9132590.1"/>
    <property type="molecule type" value="Genomic_DNA"/>
</dbReference>
<dbReference type="InterPro" id="IPR045857">
    <property type="entry name" value="O16G_dom_2"/>
</dbReference>
<sequence>MRSDELRIPTERVTKTWWKEAIVYQIYPASFFDSDGDGVGDIPGIISKLDYLQGLGVNVLWLSPIYKSPQVDMGYDVSDYRDIHTPYGTLSDVDHLIAELHNRRMKLLMDLVVNHTSDQHAWFKQSRSSKTDPKRDWYIWRSPRRDESGQRLPPNNWSSIFGGSAWQYDAVTDSYYLHLFAAEQPDLNFENPAVREAVHSDMRFWLDRGIDGFRMDSVNLLSKAPGLPDASVSCVGAPYQPAFKHFVNGPRIHEWLGEMNDKVLSNYDLMTVGELPMTPDPKDVLKFVASGRKELNMVFQTDLVDLGFGHEGKFFPYHWKLPELKRIVNKWQTLLAAQDGWNAVFLENHDNGRSVSRFASDAPRYRLVSAKMLAMLLGTLGGTLYLYQGQEIGMKNAPEDWGLEDYIDLEVRKAWETIQAEGTGSCPVAHAMERLGERRIYNRETVDASQ</sequence>
<dbReference type="Gene3D" id="3.90.400.10">
    <property type="entry name" value="Oligo-1,6-glucosidase, Domain 2"/>
    <property type="match status" value="1"/>
</dbReference>
<evidence type="ECO:0000256" key="1">
    <source>
        <dbReference type="ARBA" id="ARBA00008061"/>
    </source>
</evidence>
<organism evidence="6 7">
    <name type="scientific">Pleurostoma richardsiae</name>
    <dbReference type="NCBI Taxonomy" id="41990"/>
    <lineage>
        <taxon>Eukaryota</taxon>
        <taxon>Fungi</taxon>
        <taxon>Dikarya</taxon>
        <taxon>Ascomycota</taxon>
        <taxon>Pezizomycotina</taxon>
        <taxon>Sordariomycetes</taxon>
        <taxon>Sordariomycetidae</taxon>
        <taxon>Calosphaeriales</taxon>
        <taxon>Pleurostomataceae</taxon>
        <taxon>Pleurostoma</taxon>
    </lineage>
</organism>
<dbReference type="GO" id="GO:0005987">
    <property type="term" value="P:sucrose catabolic process"/>
    <property type="evidence" value="ECO:0007669"/>
    <property type="project" value="TreeGrafter"/>
</dbReference>
<accession>A0AA38R1S7</accession>
<name>A0AA38R1S7_9PEZI</name>
<keyword evidence="4" id="KW-0462">Maltose metabolism</keyword>
<dbReference type="FunFam" id="3.90.400.10:FF:000004">
    <property type="entry name" value="Oligo-1,6-glucosidase"/>
    <property type="match status" value="1"/>
</dbReference>
<comment type="similarity">
    <text evidence="1">Belongs to the glycosyl hydrolase 13 family.</text>
</comment>
<dbReference type="PANTHER" id="PTHR10357:SF232">
    <property type="entry name" value="GLYCOSYL HYDROLASE FAMILY 13 CATALYTIC DOMAIN-CONTAINING PROTEIN"/>
    <property type="match status" value="1"/>
</dbReference>
<evidence type="ECO:0000256" key="3">
    <source>
        <dbReference type="ARBA" id="ARBA00023295"/>
    </source>
</evidence>
<evidence type="ECO:0000313" key="6">
    <source>
        <dbReference type="EMBL" id="KAJ9132590.1"/>
    </source>
</evidence>
<dbReference type="Pfam" id="PF00128">
    <property type="entry name" value="Alpha-amylase"/>
    <property type="match status" value="1"/>
</dbReference>
<dbReference type="FunFam" id="3.20.20.80:FF:000064">
    <property type="entry name" value="Oligo-1,6-glucosidase"/>
    <property type="match status" value="1"/>
</dbReference>
<reference evidence="6" key="1">
    <citation type="submission" date="2022-07" db="EMBL/GenBank/DDBJ databases">
        <title>Fungi with potential for degradation of polypropylene.</title>
        <authorList>
            <person name="Gostincar C."/>
        </authorList>
    </citation>
    <scope>NUCLEOTIDE SEQUENCE</scope>
    <source>
        <strain evidence="6">EXF-13308</strain>
    </source>
</reference>
<dbReference type="GO" id="GO:0033934">
    <property type="term" value="F:glucan 1,4-alpha-maltotriohydrolase activity"/>
    <property type="evidence" value="ECO:0007669"/>
    <property type="project" value="TreeGrafter"/>
</dbReference>
<dbReference type="InterPro" id="IPR017853">
    <property type="entry name" value="GH"/>
</dbReference>
<dbReference type="Proteomes" id="UP001174694">
    <property type="component" value="Unassembled WGS sequence"/>
</dbReference>
<dbReference type="GO" id="GO:0004575">
    <property type="term" value="F:sucrose alpha-glucosidase activity"/>
    <property type="evidence" value="ECO:0007669"/>
    <property type="project" value="TreeGrafter"/>
</dbReference>
<dbReference type="CDD" id="cd11333">
    <property type="entry name" value="AmyAc_SI_OligoGlu_DGase"/>
    <property type="match status" value="1"/>
</dbReference>
<dbReference type="Gene3D" id="3.20.20.80">
    <property type="entry name" value="Glycosidases"/>
    <property type="match status" value="1"/>
</dbReference>
<dbReference type="GO" id="GO:0000025">
    <property type="term" value="P:maltose catabolic process"/>
    <property type="evidence" value="ECO:0007669"/>
    <property type="project" value="TreeGrafter"/>
</dbReference>
<dbReference type="GO" id="GO:0004556">
    <property type="term" value="F:alpha-amylase activity"/>
    <property type="evidence" value="ECO:0007669"/>
    <property type="project" value="TreeGrafter"/>
</dbReference>
<keyword evidence="3" id="KW-0326">Glycosidase</keyword>
<evidence type="ECO:0000256" key="2">
    <source>
        <dbReference type="ARBA" id="ARBA00022801"/>
    </source>
</evidence>
<feature type="domain" description="Glycosyl hydrolase family 13 catalytic" evidence="5">
    <location>
        <begin position="25"/>
        <end position="438"/>
    </location>
</feature>